<dbReference type="AlphaFoldDB" id="A0AAX4JVF7"/>
<evidence type="ECO:0000313" key="2">
    <source>
        <dbReference type="Proteomes" id="UP001355207"/>
    </source>
</evidence>
<dbReference type="Proteomes" id="UP001355207">
    <property type="component" value="Chromosome 4"/>
</dbReference>
<dbReference type="RefSeq" id="XP_066075557.1">
    <property type="nucleotide sequence ID" value="XM_066219460.1"/>
</dbReference>
<dbReference type="GeneID" id="91094377"/>
<keyword evidence="2" id="KW-1185">Reference proteome</keyword>
<proteinExistence type="predicted"/>
<evidence type="ECO:0000313" key="1">
    <source>
        <dbReference type="EMBL" id="WWC88794.1"/>
    </source>
</evidence>
<protein>
    <submittedName>
        <fullName evidence="1">Uncharacterized protein</fullName>
    </submittedName>
</protein>
<reference evidence="1 2" key="1">
    <citation type="submission" date="2024-01" db="EMBL/GenBank/DDBJ databases">
        <title>Comparative genomics of Cryptococcus and Kwoniella reveals pathogenesis evolution and contrasting modes of karyotype evolution via chromosome fusion or intercentromeric recombination.</title>
        <authorList>
            <person name="Coelho M.A."/>
            <person name="David-Palma M."/>
            <person name="Shea T."/>
            <person name="Bowers K."/>
            <person name="McGinley-Smith S."/>
            <person name="Mohammad A.W."/>
            <person name="Gnirke A."/>
            <person name="Yurkov A.M."/>
            <person name="Nowrousian M."/>
            <person name="Sun S."/>
            <person name="Cuomo C.A."/>
            <person name="Heitman J."/>
        </authorList>
    </citation>
    <scope>NUCLEOTIDE SEQUENCE [LARGE SCALE GENOMIC DNA]</scope>
    <source>
        <strain evidence="1 2">CBS 6074</strain>
    </source>
</reference>
<dbReference type="EMBL" id="CP144101">
    <property type="protein sequence ID" value="WWC88794.1"/>
    <property type="molecule type" value="Genomic_DNA"/>
</dbReference>
<accession>A0AAX4JVF7</accession>
<name>A0AAX4JVF7_9TREE</name>
<organism evidence="1 2">
    <name type="scientific">Kwoniella dendrophila CBS 6074</name>
    <dbReference type="NCBI Taxonomy" id="1295534"/>
    <lineage>
        <taxon>Eukaryota</taxon>
        <taxon>Fungi</taxon>
        <taxon>Dikarya</taxon>
        <taxon>Basidiomycota</taxon>
        <taxon>Agaricomycotina</taxon>
        <taxon>Tremellomycetes</taxon>
        <taxon>Tremellales</taxon>
        <taxon>Cryptococcaceae</taxon>
        <taxon>Kwoniella</taxon>
    </lineage>
</organism>
<gene>
    <name evidence="1" type="ORF">L201_003707</name>
</gene>
<sequence length="239" mass="27705">MSYCSHDPTMEDSKELSRLRDSLRKSNDTKYEDVRSAYTYPEGTNVYRSSYFPIDDKALIKDCKHTDTSYSFHQNASNLLFHSFIERRKERTATSWAKQSEEWNEKLQNGELNTIQDLLLRSVISGSRFTDRQTALHFYKSATNTDGNGNTTFTELGGKAFHIHAKNQVAHDMYDGAPKDLNYPPVQYELDNESEEIKSEISSLQRIVEVNQRDSRFAEMGGEIEEKEKVGKIYSRWLE</sequence>